<evidence type="ECO:0000313" key="4">
    <source>
        <dbReference type="EMBL" id="GAT71181.1"/>
    </source>
</evidence>
<gene>
    <name evidence="4" type="ORF">PS9374_06872</name>
</gene>
<dbReference type="SUPFAM" id="SSF55874">
    <property type="entry name" value="ATPase domain of HSP90 chaperone/DNA topoisomerase II/histidine kinase"/>
    <property type="match status" value="1"/>
</dbReference>
<dbReference type="AlphaFoldDB" id="A0A171DQ48"/>
<feature type="region of interest" description="Disordered" evidence="2">
    <location>
        <begin position="1"/>
        <end position="21"/>
    </location>
</feature>
<keyword evidence="1" id="KW-0808">Transferase</keyword>
<evidence type="ECO:0000256" key="1">
    <source>
        <dbReference type="ARBA" id="ARBA00022527"/>
    </source>
</evidence>
<keyword evidence="5" id="KW-1185">Reference proteome</keyword>
<evidence type="ECO:0000313" key="5">
    <source>
        <dbReference type="Proteomes" id="UP000077701"/>
    </source>
</evidence>
<comment type="caution">
    <text evidence="4">The sequence shown here is derived from an EMBL/GenBank/DDBJ whole genome shotgun (WGS) entry which is preliminary data.</text>
</comment>
<evidence type="ECO:0000256" key="2">
    <source>
        <dbReference type="SAM" id="MobiDB-lite"/>
    </source>
</evidence>
<name>A0A171DQ48_9ACTN</name>
<dbReference type="OrthoDB" id="3748385at2"/>
<dbReference type="Proteomes" id="UP000077701">
    <property type="component" value="Unassembled WGS sequence"/>
</dbReference>
<dbReference type="InterPro" id="IPR050267">
    <property type="entry name" value="Anti-sigma-factor_SerPK"/>
</dbReference>
<dbReference type="InterPro" id="IPR036890">
    <property type="entry name" value="HATPase_C_sf"/>
</dbReference>
<dbReference type="RefSeq" id="WP_068904090.1">
    <property type="nucleotide sequence ID" value="NZ_BDCX01000023.1"/>
</dbReference>
<protein>
    <submittedName>
        <fullName evidence="4">Anti-sigma regulatory factor</fullName>
    </submittedName>
</protein>
<dbReference type="InterPro" id="IPR003594">
    <property type="entry name" value="HATPase_dom"/>
</dbReference>
<dbReference type="Gene3D" id="3.30.565.10">
    <property type="entry name" value="Histidine kinase-like ATPase, C-terminal domain"/>
    <property type="match status" value="1"/>
</dbReference>
<dbReference type="GO" id="GO:0004674">
    <property type="term" value="F:protein serine/threonine kinase activity"/>
    <property type="evidence" value="ECO:0007669"/>
    <property type="project" value="UniProtKB-KW"/>
</dbReference>
<dbReference type="EMBL" id="BDCX01000023">
    <property type="protein sequence ID" value="GAT71181.1"/>
    <property type="molecule type" value="Genomic_DNA"/>
</dbReference>
<proteinExistence type="predicted"/>
<dbReference type="STRING" id="161355.PS9374_06872"/>
<evidence type="ECO:0000259" key="3">
    <source>
        <dbReference type="Pfam" id="PF13581"/>
    </source>
</evidence>
<organism evidence="4 5">
    <name type="scientific">Planomonospora sphaerica</name>
    <dbReference type="NCBI Taxonomy" id="161355"/>
    <lineage>
        <taxon>Bacteria</taxon>
        <taxon>Bacillati</taxon>
        <taxon>Actinomycetota</taxon>
        <taxon>Actinomycetes</taxon>
        <taxon>Streptosporangiales</taxon>
        <taxon>Streptosporangiaceae</taxon>
        <taxon>Planomonospora</taxon>
    </lineage>
</organism>
<reference evidence="5" key="2">
    <citation type="submission" date="2016-04" db="EMBL/GenBank/DDBJ databases">
        <title>Planomonospora sphaerica JCM9374 whole genome shotgun sequence.</title>
        <authorList>
            <person name="Suzuki T."/>
            <person name="Dohra H."/>
            <person name="Kodani S."/>
        </authorList>
    </citation>
    <scope>NUCLEOTIDE SEQUENCE [LARGE SCALE GENOMIC DNA]</scope>
    <source>
        <strain evidence="5">JCM 9374</strain>
    </source>
</reference>
<dbReference type="PANTHER" id="PTHR35526:SF3">
    <property type="entry name" value="ANTI-SIGMA-F FACTOR RSBW"/>
    <property type="match status" value="1"/>
</dbReference>
<feature type="domain" description="Histidine kinase/HSP90-like ATPase" evidence="3">
    <location>
        <begin position="46"/>
        <end position="153"/>
    </location>
</feature>
<keyword evidence="1" id="KW-0418">Kinase</keyword>
<dbReference type="CDD" id="cd16936">
    <property type="entry name" value="HATPase_RsbW-like"/>
    <property type="match status" value="1"/>
</dbReference>
<keyword evidence="1" id="KW-0723">Serine/threonine-protein kinase</keyword>
<dbReference type="Pfam" id="PF13581">
    <property type="entry name" value="HATPase_c_2"/>
    <property type="match status" value="1"/>
</dbReference>
<sequence>MTTDQHTGPAHHAPAHDSDQALHDTRDHRLTDHGHGHGASMHFDSDLSKVRTFVTAQAATLGISDDDTELLVFAVNEVATNAVQHGGGTGEIRLHRHEGKIICDIGDPGHLTGGFTGHPPPTEPHHGRGLWVVRQLCDLVEIHTRRRGTVVRLHLTLTSAAQS</sequence>
<accession>A0A171DQ48</accession>
<reference evidence="4 5" key="1">
    <citation type="journal article" date="2016" name="Genome Announc.">
        <title>Draft Genome Sequence of Planomonospora sphaerica JCM9374, a Rare Actinomycete.</title>
        <authorList>
            <person name="Dohra H."/>
            <person name="Suzuki T."/>
            <person name="Inoue Y."/>
            <person name="Kodani S."/>
        </authorList>
    </citation>
    <scope>NUCLEOTIDE SEQUENCE [LARGE SCALE GENOMIC DNA]</scope>
    <source>
        <strain evidence="4 5">JCM 9374</strain>
    </source>
</reference>
<dbReference type="PANTHER" id="PTHR35526">
    <property type="entry name" value="ANTI-SIGMA-F FACTOR RSBW-RELATED"/>
    <property type="match status" value="1"/>
</dbReference>